<evidence type="ECO:0000313" key="1">
    <source>
        <dbReference type="EMBL" id="KKU91114.1"/>
    </source>
</evidence>
<protein>
    <submittedName>
        <fullName evidence="1">Uncharacterized protein</fullName>
    </submittedName>
</protein>
<dbReference type="AlphaFoldDB" id="A0A0G1UAG6"/>
<reference evidence="1 2" key="1">
    <citation type="journal article" date="2015" name="Nature">
        <title>rRNA introns, odd ribosomes, and small enigmatic genomes across a large radiation of phyla.</title>
        <authorList>
            <person name="Brown C.T."/>
            <person name="Hug L.A."/>
            <person name="Thomas B.C."/>
            <person name="Sharon I."/>
            <person name="Castelle C.J."/>
            <person name="Singh A."/>
            <person name="Wilkins M.J."/>
            <person name="Williams K.H."/>
            <person name="Banfield J.F."/>
        </authorList>
    </citation>
    <scope>NUCLEOTIDE SEQUENCE [LARGE SCALE GENOMIC DNA]</scope>
</reference>
<evidence type="ECO:0000313" key="2">
    <source>
        <dbReference type="Proteomes" id="UP000034956"/>
    </source>
</evidence>
<dbReference type="EMBL" id="LCPF01000004">
    <property type="protein sequence ID" value="KKU91114.1"/>
    <property type="molecule type" value="Genomic_DNA"/>
</dbReference>
<organism evidence="1 2">
    <name type="scientific">Candidatus Jorgensenbacteria bacterium GW2011_GWA1_48_11</name>
    <dbReference type="NCBI Taxonomy" id="1618660"/>
    <lineage>
        <taxon>Bacteria</taxon>
        <taxon>Candidatus Joergenseniibacteriota</taxon>
    </lineage>
</organism>
<proteinExistence type="predicted"/>
<comment type="caution">
    <text evidence="1">The sequence shown here is derived from an EMBL/GenBank/DDBJ whole genome shotgun (WGS) entry which is preliminary data.</text>
</comment>
<name>A0A0G1UAG6_9BACT</name>
<sequence length="787" mass="78458">MTSKGLTAKRGKNSLFLLAFISVLPLIFGVFPLTVKAASGVPQIISYQGRLTDSSGDLESGTFYFKFSIWDSPTSSPVTGNQIWPASSPGITTSTITSGVFNVNIGDTANGYPDALDYDFYSNQDVYLQVAVSSNGSSFETLSPRQRIAASGFAINADNVSGQLQTSSTADYTFNVQNLGSGNANLSIQGQTQIGNFAAAPGEVFVWNAATTTPQWIALGGSSGGASTDLQSAYALGNTIQTTSGRNISFTLAPAAVDSNFIINISATSTGVFQIQASSTQVLTVSQTYVTSTAALAWNIQGAATLSTTTINGLFTANTLSSAGATLSGGTINSTPIGGTNPSTATFSSATTTGAFAAQGIVTLATTSISSLAVSGTSTFSGAISLGSPLAISSGGTATSTTPQNGQLLIGNGTNYSLGTVQGSDYLGVTNGPGSITLTNLGVQAFNGATGTIAYNPFPVPYASTTGFTFNSSTYLSVASSSGTFTFANQGVQTLTGSSYLGVSSATGTVTLTNNGVQSLSGTAPIIVSSATGTPTISLSITAVSSTRAINTGTGLAGGGDLSSDRTLYFAGSFATSGLSGLQISSSSGAWTFSIATSSGTQAGFLSAADWGVFNSKVSSSTQVNTGAGLQGGGALSGNLALSLATATQQTIASAVASSTTITAGTGLAGGGDLSTNRTVYLAATFSTGTTGGVLTIASSSGAWTFNLATSTAAQNGYLSASDWLAFASKQGVTTTIAAGGSTITGPSFTLATTTSYGGGFNISGVTFNFPGRLQDINNLATTTGNL</sequence>
<feature type="non-terminal residue" evidence="1">
    <location>
        <position position="787"/>
    </location>
</feature>
<accession>A0A0G1UAG6</accession>
<gene>
    <name evidence="1" type="ORF">UY23_C0004G0059</name>
</gene>
<dbReference type="Proteomes" id="UP000034956">
    <property type="component" value="Unassembled WGS sequence"/>
</dbReference>